<feature type="region of interest" description="Disordered" evidence="1">
    <location>
        <begin position="188"/>
        <end position="240"/>
    </location>
</feature>
<keyword evidence="2" id="KW-0732">Signal</keyword>
<name>A0A9Q0MP14_9DIPT</name>
<evidence type="ECO:0000256" key="2">
    <source>
        <dbReference type="SAM" id="SignalP"/>
    </source>
</evidence>
<accession>A0A9Q0MP14</accession>
<dbReference type="Proteomes" id="UP001151699">
    <property type="component" value="Chromosome C"/>
</dbReference>
<proteinExistence type="predicted"/>
<evidence type="ECO:0000313" key="4">
    <source>
        <dbReference type="Proteomes" id="UP001151699"/>
    </source>
</evidence>
<comment type="caution">
    <text evidence="3">The sequence shown here is derived from an EMBL/GenBank/DDBJ whole genome shotgun (WGS) entry which is preliminary data.</text>
</comment>
<dbReference type="AlphaFoldDB" id="A0A9Q0MP14"/>
<protein>
    <submittedName>
        <fullName evidence="3">Uncharacterized protein</fullName>
    </submittedName>
</protein>
<keyword evidence="4" id="KW-1185">Reference proteome</keyword>
<feature type="compositionally biased region" description="Polar residues" evidence="1">
    <location>
        <begin position="207"/>
        <end position="227"/>
    </location>
</feature>
<sequence length="461" mass="54902">MPSTKLIILFLCPLVACKNFFGAEIVEDLDTESSPQLNGDVGYFDAENDDEDALTRNKRNPRYEVLESRGLKSHFRTKDRQRLELDENVEFKNFDKTNEFMQNIAYDKLHPPRQDAEVNIFRVPRSIQPEHRSAETTTVKAEKIEKLPQAEKQVMEDFHPERRNQMPMDRWTKSPFDYSKIHNEEDSLAEASSVNEGIKARTPRVNFITQQKSSKTENPSDSDQKPSATKPEIYRAQSSIKPIDDRYYRREYEELPYYRESDPYSGRYDRYSRYERDDMFYNPYPQDYSRSFDMYERYMPREPAYPDHYYDYPDSRYDLPEPRDYRPIYTNDIYDRYPHEYPMPPPIANRNRRIIYYATLPEIVRTPPSVDLRYKSQNNRYDDSYDNYAFYNRDMEINRNRPSYLPNSGALKDERTSHIRTKDKISNAVSPVRVSGSLTVKDPNSRLTYSGRRGDDTNSYY</sequence>
<gene>
    <name evidence="3" type="ORF">Bhyg_13886</name>
</gene>
<evidence type="ECO:0000313" key="3">
    <source>
        <dbReference type="EMBL" id="KAJ6635301.1"/>
    </source>
</evidence>
<dbReference type="EMBL" id="WJQU01000004">
    <property type="protein sequence ID" value="KAJ6635301.1"/>
    <property type="molecule type" value="Genomic_DNA"/>
</dbReference>
<feature type="signal peptide" evidence="2">
    <location>
        <begin position="1"/>
        <end position="17"/>
    </location>
</feature>
<feature type="compositionally biased region" description="Basic and acidic residues" evidence="1">
    <location>
        <begin position="452"/>
        <end position="461"/>
    </location>
</feature>
<feature type="chain" id="PRO_5040155940" evidence="2">
    <location>
        <begin position="18"/>
        <end position="461"/>
    </location>
</feature>
<reference evidence="3" key="1">
    <citation type="submission" date="2022-07" db="EMBL/GenBank/DDBJ databases">
        <authorList>
            <person name="Trinca V."/>
            <person name="Uliana J.V.C."/>
            <person name="Torres T.T."/>
            <person name="Ward R.J."/>
            <person name="Monesi N."/>
        </authorList>
    </citation>
    <scope>NUCLEOTIDE SEQUENCE</scope>
    <source>
        <strain evidence="3">HSMRA1968</strain>
        <tissue evidence="3">Whole embryos</tissue>
    </source>
</reference>
<dbReference type="OrthoDB" id="7791651at2759"/>
<organism evidence="3 4">
    <name type="scientific">Pseudolycoriella hygida</name>
    <dbReference type="NCBI Taxonomy" id="35572"/>
    <lineage>
        <taxon>Eukaryota</taxon>
        <taxon>Metazoa</taxon>
        <taxon>Ecdysozoa</taxon>
        <taxon>Arthropoda</taxon>
        <taxon>Hexapoda</taxon>
        <taxon>Insecta</taxon>
        <taxon>Pterygota</taxon>
        <taxon>Neoptera</taxon>
        <taxon>Endopterygota</taxon>
        <taxon>Diptera</taxon>
        <taxon>Nematocera</taxon>
        <taxon>Sciaroidea</taxon>
        <taxon>Sciaridae</taxon>
        <taxon>Pseudolycoriella</taxon>
    </lineage>
</organism>
<evidence type="ECO:0000256" key="1">
    <source>
        <dbReference type="SAM" id="MobiDB-lite"/>
    </source>
</evidence>
<feature type="region of interest" description="Disordered" evidence="1">
    <location>
        <begin position="436"/>
        <end position="461"/>
    </location>
</feature>